<protein>
    <submittedName>
        <fullName evidence="2">Uncharacterized protein</fullName>
    </submittedName>
</protein>
<dbReference type="EMBL" id="DVIU01000186">
    <property type="protein sequence ID" value="HIS36825.1"/>
    <property type="molecule type" value="Genomic_DNA"/>
</dbReference>
<name>A0A9D1F0B9_9BACT</name>
<keyword evidence="1" id="KW-0175">Coiled coil</keyword>
<evidence type="ECO:0000256" key="1">
    <source>
        <dbReference type="SAM" id="Coils"/>
    </source>
</evidence>
<evidence type="ECO:0000313" key="3">
    <source>
        <dbReference type="Proteomes" id="UP000823928"/>
    </source>
</evidence>
<dbReference type="Proteomes" id="UP000823928">
    <property type="component" value="Unassembled WGS sequence"/>
</dbReference>
<evidence type="ECO:0000313" key="2">
    <source>
        <dbReference type="EMBL" id="HIS36825.1"/>
    </source>
</evidence>
<reference evidence="2" key="1">
    <citation type="submission" date="2020-10" db="EMBL/GenBank/DDBJ databases">
        <authorList>
            <person name="Gilroy R."/>
        </authorList>
    </citation>
    <scope>NUCLEOTIDE SEQUENCE</scope>
    <source>
        <strain evidence="2">6276</strain>
    </source>
</reference>
<organism evidence="2 3">
    <name type="scientific">Candidatus Scatousia excrementigallinarum</name>
    <dbReference type="NCBI Taxonomy" id="2840935"/>
    <lineage>
        <taxon>Bacteria</taxon>
        <taxon>Candidatus Scatousia</taxon>
    </lineage>
</organism>
<gene>
    <name evidence="2" type="ORF">IAC10_09390</name>
</gene>
<dbReference type="AlphaFoldDB" id="A0A9D1F0B9"/>
<comment type="caution">
    <text evidence="2">The sequence shown here is derived from an EMBL/GenBank/DDBJ whole genome shotgun (WGS) entry which is preliminary data.</text>
</comment>
<accession>A0A9D1F0B9</accession>
<feature type="coiled-coil region" evidence="1">
    <location>
        <begin position="209"/>
        <end position="236"/>
    </location>
</feature>
<reference evidence="2" key="2">
    <citation type="journal article" date="2021" name="PeerJ">
        <title>Extensive microbial diversity within the chicken gut microbiome revealed by metagenomics and culture.</title>
        <authorList>
            <person name="Gilroy R."/>
            <person name="Ravi A."/>
            <person name="Getino M."/>
            <person name="Pursley I."/>
            <person name="Horton D.L."/>
            <person name="Alikhan N.F."/>
            <person name="Baker D."/>
            <person name="Gharbi K."/>
            <person name="Hall N."/>
            <person name="Watson M."/>
            <person name="Adriaenssens E.M."/>
            <person name="Foster-Nyarko E."/>
            <person name="Jarju S."/>
            <person name="Secka A."/>
            <person name="Antonio M."/>
            <person name="Oren A."/>
            <person name="Chaudhuri R.R."/>
            <person name="La Ragione R."/>
            <person name="Hildebrand F."/>
            <person name="Pallen M.J."/>
        </authorList>
    </citation>
    <scope>NUCLEOTIDE SEQUENCE</scope>
    <source>
        <strain evidence="2">6276</strain>
    </source>
</reference>
<sequence length="250" mass="29391">MKKNLFELFIGKLIALPLWVKQAVYYRLYLNMRENYCERFIIKNADNLFAFYNPTVTFKGKTELWDRKSGLDTNIYNFLRLCSEGYSILEISINTFLSVEEVAKNFMFCLEQNYIEKPESDEVYAMGGFIAGKFRTGEYYKINGSITIDQLEQAVMTQRHLDDRMEHKLFGKILIELGFITEKNVQTLFILKADSKKRFILDYSLVPKSELLQSDKEKLEAKIGLLEKENDALKRKMTHLLHLIKQDNDE</sequence>
<proteinExistence type="predicted"/>